<reference evidence="2 3" key="1">
    <citation type="journal article" date="2015" name="Genome Announc.">
        <title>Expanding the biotechnology potential of lactobacilli through comparative genomics of 213 strains and associated genera.</title>
        <authorList>
            <person name="Sun Z."/>
            <person name="Harris H.M."/>
            <person name="McCann A."/>
            <person name="Guo C."/>
            <person name="Argimon S."/>
            <person name="Zhang W."/>
            <person name="Yang X."/>
            <person name="Jeffery I.B."/>
            <person name="Cooney J.C."/>
            <person name="Kagawa T.F."/>
            <person name="Liu W."/>
            <person name="Song Y."/>
            <person name="Salvetti E."/>
            <person name="Wrobel A."/>
            <person name="Rasinkangas P."/>
            <person name="Parkhill J."/>
            <person name="Rea M.C."/>
            <person name="O'Sullivan O."/>
            <person name="Ritari J."/>
            <person name="Douillard F.P."/>
            <person name="Paul Ross R."/>
            <person name="Yang R."/>
            <person name="Briner A.E."/>
            <person name="Felis G.E."/>
            <person name="de Vos W.M."/>
            <person name="Barrangou R."/>
            <person name="Klaenhammer T.R."/>
            <person name="Caufield P.W."/>
            <person name="Cui Y."/>
            <person name="Zhang H."/>
            <person name="O'Toole P.W."/>
        </authorList>
    </citation>
    <scope>NUCLEOTIDE SEQUENCE [LARGE SCALE GENOMIC DNA]</scope>
    <source>
        <strain evidence="2 3">DSM 21116</strain>
    </source>
</reference>
<proteinExistence type="predicted"/>
<gene>
    <name evidence="2" type="ORF">FC80_GL000927</name>
</gene>
<feature type="domain" description="DUF3885" evidence="1">
    <location>
        <begin position="11"/>
        <end position="202"/>
    </location>
</feature>
<dbReference type="AlphaFoldDB" id="A0A0R2CLV2"/>
<organism evidence="2 3">
    <name type="scientific">Liquorilactobacillus cacaonum DSM 21116</name>
    <dbReference type="NCBI Taxonomy" id="1423729"/>
    <lineage>
        <taxon>Bacteria</taxon>
        <taxon>Bacillati</taxon>
        <taxon>Bacillota</taxon>
        <taxon>Bacilli</taxon>
        <taxon>Lactobacillales</taxon>
        <taxon>Lactobacillaceae</taxon>
        <taxon>Liquorilactobacillus</taxon>
    </lineage>
</organism>
<comment type="caution">
    <text evidence="2">The sequence shown here is derived from an EMBL/GenBank/DDBJ whole genome shotgun (WGS) entry which is preliminary data.</text>
</comment>
<dbReference type="OrthoDB" id="72213at2"/>
<protein>
    <recommendedName>
        <fullName evidence="1">DUF3885 domain-containing protein</fullName>
    </recommendedName>
</protein>
<dbReference type="Proteomes" id="UP000051131">
    <property type="component" value="Unassembled WGS sequence"/>
</dbReference>
<dbReference type="STRING" id="1423729.FC80_GL000927"/>
<keyword evidence="3" id="KW-1185">Reference proteome</keyword>
<dbReference type="InterPro" id="IPR024976">
    <property type="entry name" value="DUF3885"/>
</dbReference>
<evidence type="ECO:0000313" key="3">
    <source>
        <dbReference type="Proteomes" id="UP000051131"/>
    </source>
</evidence>
<accession>A0A0R2CLV2</accession>
<name>A0A0R2CLV2_9LACO</name>
<dbReference type="PATRIC" id="fig|1423729.3.peg.938"/>
<evidence type="ECO:0000313" key="2">
    <source>
        <dbReference type="EMBL" id="KRM90932.1"/>
    </source>
</evidence>
<evidence type="ECO:0000259" key="1">
    <source>
        <dbReference type="Pfam" id="PF13021"/>
    </source>
</evidence>
<dbReference type="RefSeq" id="WP_057829146.1">
    <property type="nucleotide sequence ID" value="NZ_AYZE01000014.1"/>
</dbReference>
<dbReference type="Pfam" id="PF13021">
    <property type="entry name" value="DUF3885"/>
    <property type="match status" value="1"/>
</dbReference>
<sequence>MVDYISSKWKIPNLMYPNFFHLQRADIEFAKKENQFDINDNLNEKYFNTVLKEMEMFFNLYFPDNNDYNIVLQIIEPIDNDLKLIAQDFSLYDDKNVEKIADFSYVQSNVCFRRIHASKVHEQWFSTNKRDFDMHYLFKMIANQDFPNLKPQLMIRGEIYTFNLYFVNDKVIYSPYDDRGAELKFFDNVDYLNFIEKYPEYLHQSF</sequence>
<dbReference type="EMBL" id="AYZE01000014">
    <property type="protein sequence ID" value="KRM90932.1"/>
    <property type="molecule type" value="Genomic_DNA"/>
</dbReference>